<dbReference type="InterPro" id="IPR038765">
    <property type="entry name" value="Papain-like_cys_pep_sf"/>
</dbReference>
<dbReference type="InterPro" id="IPR052901">
    <property type="entry name" value="Bact_TGase-like"/>
</dbReference>
<evidence type="ECO:0000259" key="3">
    <source>
        <dbReference type="SMART" id="SM00460"/>
    </source>
</evidence>
<accession>A0A3N1Y748</accession>
<dbReference type="Gene3D" id="3.10.620.30">
    <property type="match status" value="1"/>
</dbReference>
<gene>
    <name evidence="4" type="ORF">EDC57_0247</name>
</gene>
<dbReference type="PANTHER" id="PTHR42736:SF1">
    <property type="entry name" value="PROTEIN-GLUTAMINE GAMMA-GLUTAMYLTRANSFERASE"/>
    <property type="match status" value="1"/>
</dbReference>
<feature type="transmembrane region" description="Helical" evidence="1">
    <location>
        <begin position="104"/>
        <end position="122"/>
    </location>
</feature>
<proteinExistence type="predicted"/>
<keyword evidence="1" id="KW-0472">Membrane</keyword>
<dbReference type="SMART" id="SM00460">
    <property type="entry name" value="TGc"/>
    <property type="match status" value="1"/>
</dbReference>
<dbReference type="OrthoDB" id="9804872at2"/>
<dbReference type="Pfam" id="PF13559">
    <property type="entry name" value="DUF4129"/>
    <property type="match status" value="1"/>
</dbReference>
<keyword evidence="5" id="KW-1185">Reference proteome</keyword>
<protein>
    <submittedName>
        <fullName evidence="4">Uncharacterized protein DUF4129</fullName>
    </submittedName>
</protein>
<reference evidence="4 5" key="1">
    <citation type="submission" date="2018-11" db="EMBL/GenBank/DDBJ databases">
        <title>Genomic Encyclopedia of Type Strains, Phase IV (KMG-IV): sequencing the most valuable type-strain genomes for metagenomic binning, comparative biology and taxonomic classification.</title>
        <authorList>
            <person name="Goeker M."/>
        </authorList>
    </citation>
    <scope>NUCLEOTIDE SEQUENCE [LARGE SCALE GENOMIC DNA]</scope>
    <source>
        <strain evidence="4 5">DSM 100275</strain>
    </source>
</reference>
<evidence type="ECO:0000313" key="4">
    <source>
        <dbReference type="EMBL" id="ROR34351.1"/>
    </source>
</evidence>
<dbReference type="EMBL" id="RJVI01000001">
    <property type="protein sequence ID" value="ROR34351.1"/>
    <property type="molecule type" value="Genomic_DNA"/>
</dbReference>
<feature type="signal peptide" evidence="2">
    <location>
        <begin position="1"/>
        <end position="20"/>
    </location>
</feature>
<dbReference type="InterPro" id="IPR021878">
    <property type="entry name" value="TgpA_N"/>
</dbReference>
<dbReference type="InterPro" id="IPR002931">
    <property type="entry name" value="Transglutaminase-like"/>
</dbReference>
<comment type="caution">
    <text evidence="4">The sequence shown here is derived from an EMBL/GenBank/DDBJ whole genome shotgun (WGS) entry which is preliminary data.</text>
</comment>
<name>A0A3N1Y748_9GAMM</name>
<feature type="chain" id="PRO_5018000774" evidence="2">
    <location>
        <begin position="21"/>
        <end position="639"/>
    </location>
</feature>
<dbReference type="Pfam" id="PF01841">
    <property type="entry name" value="Transglut_core"/>
    <property type="match status" value="1"/>
</dbReference>
<keyword evidence="1" id="KW-1133">Transmembrane helix</keyword>
<feature type="transmembrane region" description="Helical" evidence="1">
    <location>
        <begin position="158"/>
        <end position="178"/>
    </location>
</feature>
<dbReference type="AlphaFoldDB" id="A0A3N1Y748"/>
<organism evidence="4 5">
    <name type="scientific">Inmirania thermothiophila</name>
    <dbReference type="NCBI Taxonomy" id="1750597"/>
    <lineage>
        <taxon>Bacteria</taxon>
        <taxon>Pseudomonadati</taxon>
        <taxon>Pseudomonadota</taxon>
        <taxon>Gammaproteobacteria</taxon>
        <taxon>Chromatiales</taxon>
        <taxon>Ectothiorhodospiraceae</taxon>
        <taxon>Inmirania</taxon>
    </lineage>
</organism>
<evidence type="ECO:0000313" key="5">
    <source>
        <dbReference type="Proteomes" id="UP000276634"/>
    </source>
</evidence>
<evidence type="ECO:0000256" key="1">
    <source>
        <dbReference type="SAM" id="Phobius"/>
    </source>
</evidence>
<dbReference type="Proteomes" id="UP000276634">
    <property type="component" value="Unassembled WGS sequence"/>
</dbReference>
<dbReference type="RefSeq" id="WP_123399445.1">
    <property type="nucleotide sequence ID" value="NZ_RJVI01000001.1"/>
</dbReference>
<keyword evidence="1" id="KW-0812">Transmembrane</keyword>
<dbReference type="SUPFAM" id="SSF54001">
    <property type="entry name" value="Cysteine proteinases"/>
    <property type="match status" value="1"/>
</dbReference>
<feature type="domain" description="Transglutaminase-like" evidence="3">
    <location>
        <begin position="388"/>
        <end position="459"/>
    </location>
</feature>
<keyword evidence="2" id="KW-0732">Signal</keyword>
<dbReference type="Pfam" id="PF11992">
    <property type="entry name" value="TgpA_N"/>
    <property type="match status" value="1"/>
</dbReference>
<dbReference type="InterPro" id="IPR025403">
    <property type="entry name" value="TgpA-like_C"/>
</dbReference>
<feature type="transmembrane region" description="Helical" evidence="1">
    <location>
        <begin position="530"/>
        <end position="554"/>
    </location>
</feature>
<dbReference type="PANTHER" id="PTHR42736">
    <property type="entry name" value="PROTEIN-GLUTAMINE GAMMA-GLUTAMYLTRANSFERASE"/>
    <property type="match status" value="1"/>
</dbReference>
<evidence type="ECO:0000256" key="2">
    <source>
        <dbReference type="SAM" id="SignalP"/>
    </source>
</evidence>
<feature type="transmembrane region" description="Helical" evidence="1">
    <location>
        <begin position="128"/>
        <end position="146"/>
    </location>
</feature>
<sequence length="639" mass="66737">MAALSLSPAAVGWSAAAALAAAAVLAGTVPPALPAGLAAVALWRAAATRRGWPLPGRRLRTAAALAALAAVAAAHGTLRGLEAGSALLVAGAALKLLELERRRDAVVVVLSCALLAAVAFLHDPELPRPLAAPAVLWLLLAALAGIHDPQERPRAHLARAGALLLQALPLALVVFLFFPRLGGPLWGERQAAARTGLGGELVLGRVAELARSDAVALRVRLDGPVPAARYWRAAVFWATDGRRWWEGRPPGSEPAPRGGRRLGQTVTLLPHGQRWLPALDRPLAVRAATPGPGATFALPGPLERVLTYRAESLVGGEGATPTAAQRAYAMRLPRRLSPRVRALAQALRARGGDDRGTVQAALDWLRTEGFVYTLRPGPLGPDPVEDFLFRTRRGFCEHYAAAFALLMRAAGIPARVVVGYLGGEANPLSGDLVVRQSDAHAWVEVAPADGGWIRVDPTAAVAPLRLERAIDPASAAGAVRFVAAAPAGLAAAWTRLRDAADAAWTYWVLGYGPELQGRLAGRLGLAGLPLWQGLAALLAAGAALALAAAAWLVLARRGTAADPAQALWVRFCARAAAAGLPRRPTEGPLDYGRRLAAALPARRRCVEAVVAAYVAARYGPGPTPSALARLARAVRAFRP</sequence>